<dbReference type="PANTHER" id="PTHR14969">
    <property type="entry name" value="SPHINGOSINE-1-PHOSPHATE PHOSPHOHYDROLASE"/>
    <property type="match status" value="1"/>
</dbReference>
<accession>A0A1F8GVU7</accession>
<protein>
    <recommendedName>
        <fullName evidence="2">Phosphatidic acid phosphatase type 2/haloperoxidase domain-containing protein</fullName>
    </recommendedName>
</protein>
<dbReference type="InterPro" id="IPR036938">
    <property type="entry name" value="PAP2/HPO_sf"/>
</dbReference>
<dbReference type="Gene3D" id="1.20.144.10">
    <property type="entry name" value="Phosphatidic acid phosphatase type 2/haloperoxidase"/>
    <property type="match status" value="1"/>
</dbReference>
<evidence type="ECO:0000256" key="1">
    <source>
        <dbReference type="SAM" id="Phobius"/>
    </source>
</evidence>
<dbReference type="PANTHER" id="PTHR14969:SF13">
    <property type="entry name" value="AT30094P"/>
    <property type="match status" value="1"/>
</dbReference>
<feature type="transmembrane region" description="Helical" evidence="1">
    <location>
        <begin position="22"/>
        <end position="42"/>
    </location>
</feature>
<keyword evidence="1" id="KW-0812">Transmembrane</keyword>
<dbReference type="Pfam" id="PF01569">
    <property type="entry name" value="PAP2"/>
    <property type="match status" value="1"/>
</dbReference>
<organism evidence="3 4">
    <name type="scientific">Candidatus Yanofskybacteria bacterium RIFCSPLOWO2_01_FULL_49_25</name>
    <dbReference type="NCBI Taxonomy" id="1802701"/>
    <lineage>
        <taxon>Bacteria</taxon>
        <taxon>Candidatus Yanofskyibacteriota</taxon>
    </lineage>
</organism>
<name>A0A1F8GVU7_9BACT</name>
<keyword evidence="1" id="KW-1133">Transmembrane helix</keyword>
<evidence type="ECO:0000259" key="2">
    <source>
        <dbReference type="SMART" id="SM00014"/>
    </source>
</evidence>
<comment type="caution">
    <text evidence="3">The sequence shown here is derived from an EMBL/GenBank/DDBJ whole genome shotgun (WGS) entry which is preliminary data.</text>
</comment>
<feature type="transmembrane region" description="Helical" evidence="1">
    <location>
        <begin position="96"/>
        <end position="115"/>
    </location>
</feature>
<feature type="transmembrane region" description="Helical" evidence="1">
    <location>
        <begin position="122"/>
        <end position="140"/>
    </location>
</feature>
<dbReference type="AlphaFoldDB" id="A0A1F8GVU7"/>
<dbReference type="InterPro" id="IPR000326">
    <property type="entry name" value="PAP2/HPO"/>
</dbReference>
<dbReference type="EMBL" id="MGKP01000012">
    <property type="protein sequence ID" value="OGN28808.1"/>
    <property type="molecule type" value="Genomic_DNA"/>
</dbReference>
<reference evidence="3 4" key="1">
    <citation type="journal article" date="2016" name="Nat. Commun.">
        <title>Thousands of microbial genomes shed light on interconnected biogeochemical processes in an aquifer system.</title>
        <authorList>
            <person name="Anantharaman K."/>
            <person name="Brown C.T."/>
            <person name="Hug L.A."/>
            <person name="Sharon I."/>
            <person name="Castelle C.J."/>
            <person name="Probst A.J."/>
            <person name="Thomas B.C."/>
            <person name="Singh A."/>
            <person name="Wilkins M.J."/>
            <person name="Karaoz U."/>
            <person name="Brodie E.L."/>
            <person name="Williams K.H."/>
            <person name="Hubbard S.S."/>
            <person name="Banfield J.F."/>
        </authorList>
    </citation>
    <scope>NUCLEOTIDE SEQUENCE [LARGE SCALE GENOMIC DNA]</scope>
</reference>
<dbReference type="Proteomes" id="UP000179047">
    <property type="component" value="Unassembled WGS sequence"/>
</dbReference>
<feature type="transmembrane region" description="Helical" evidence="1">
    <location>
        <begin position="54"/>
        <end position="76"/>
    </location>
</feature>
<dbReference type="SMART" id="SM00014">
    <property type="entry name" value="acidPPc"/>
    <property type="match status" value="1"/>
</dbReference>
<evidence type="ECO:0000313" key="3">
    <source>
        <dbReference type="EMBL" id="OGN28808.1"/>
    </source>
</evidence>
<dbReference type="STRING" id="1802701.A3A33_03450"/>
<sequence length="171" mass="19238">MNIALFNWINSFAERRAWIDHVGVFFAVYLAYILVAVLLYIFFFRKDIVSRKSVIVAIVSAIIARLGFTTLIRFFHHNPRPFDAMQVHQLIPESGYSFPSGHAAFFFALAMGVYMYNKKLGWIFFIAAAIMGVARVFAGVHWPADILGGVGVGMLTAVLVDWIASKFVVKI</sequence>
<proteinExistence type="predicted"/>
<keyword evidence="1" id="KW-0472">Membrane</keyword>
<feature type="transmembrane region" description="Helical" evidence="1">
    <location>
        <begin position="146"/>
        <end position="164"/>
    </location>
</feature>
<evidence type="ECO:0000313" key="4">
    <source>
        <dbReference type="Proteomes" id="UP000179047"/>
    </source>
</evidence>
<feature type="domain" description="Phosphatidic acid phosphatase type 2/haloperoxidase" evidence="2">
    <location>
        <begin position="53"/>
        <end position="161"/>
    </location>
</feature>
<dbReference type="SUPFAM" id="SSF48317">
    <property type="entry name" value="Acid phosphatase/Vanadium-dependent haloperoxidase"/>
    <property type="match status" value="1"/>
</dbReference>
<gene>
    <name evidence="3" type="ORF">A3A33_03450</name>
</gene>